<dbReference type="Pfam" id="PF07638">
    <property type="entry name" value="Sigma70_ECF"/>
    <property type="match status" value="1"/>
</dbReference>
<dbReference type="InParanoid" id="W0RN78"/>
<dbReference type="RefSeq" id="WP_025413828.1">
    <property type="nucleotide sequence ID" value="NZ_CP007129.1"/>
</dbReference>
<dbReference type="SUPFAM" id="SSF88946">
    <property type="entry name" value="Sigma2 domain of RNA polymerase sigma factors"/>
    <property type="match status" value="1"/>
</dbReference>
<evidence type="ECO:0000256" key="4">
    <source>
        <dbReference type="ARBA" id="ARBA00023163"/>
    </source>
</evidence>
<gene>
    <name evidence="6" type="ORF">J421_4954</name>
</gene>
<keyword evidence="6" id="KW-0614">Plasmid</keyword>
<keyword evidence="2" id="KW-0805">Transcription regulation</keyword>
<reference evidence="6 7" key="1">
    <citation type="journal article" date="2014" name="Genome Announc.">
        <title>Genome Sequence and Methylome of Soil Bacterium Gemmatirosa kalamazoonensis KBS708T, a Member of the Rarely Cultivated Gemmatimonadetes Phylum.</title>
        <authorList>
            <person name="Debruyn J.M."/>
            <person name="Radosevich M."/>
            <person name="Wommack K.E."/>
            <person name="Polson S.W."/>
            <person name="Hauser L.J."/>
            <person name="Fawaz M.N."/>
            <person name="Korlach J."/>
            <person name="Tsai Y.C."/>
        </authorList>
    </citation>
    <scope>NUCLEOTIDE SEQUENCE [LARGE SCALE GENOMIC DNA]</scope>
    <source>
        <strain evidence="6 7">KBS708</strain>
        <plasmid evidence="7">Plasmid 1</plasmid>
    </source>
</reference>
<dbReference type="NCBIfam" id="TIGR02937">
    <property type="entry name" value="sigma70-ECF"/>
    <property type="match status" value="1"/>
</dbReference>
<dbReference type="PANTHER" id="PTHR43133">
    <property type="entry name" value="RNA POLYMERASE ECF-TYPE SIGMA FACTO"/>
    <property type="match status" value="1"/>
</dbReference>
<protein>
    <submittedName>
        <fullName evidence="6">RNA polymerase sigma factor</fullName>
    </submittedName>
</protein>
<dbReference type="InterPro" id="IPR039425">
    <property type="entry name" value="RNA_pol_sigma-70-like"/>
</dbReference>
<keyword evidence="4" id="KW-0804">Transcription</keyword>
<sequence length="188" mass="20931">MDADLDALIRRADAADPVAAELLFATLYRELHRIAAAHLRRDGAALSLRTTTLLHEAYLHIVGGDAPAFSERGRFLAYASRAMRRLVIDYARRGRAQKRDRRAEVTLTGDEQPSAEAARTAAELERLDDALEELATLEPALAELVNLHFFSGLTFAEIAALRGVSERTVQRDWRKARLLLARTVLDEA</sequence>
<feature type="domain" description="RNA polymerase sigma-70 ECF-like HTH" evidence="5">
    <location>
        <begin position="6"/>
        <end position="182"/>
    </location>
</feature>
<evidence type="ECO:0000256" key="3">
    <source>
        <dbReference type="ARBA" id="ARBA00023082"/>
    </source>
</evidence>
<evidence type="ECO:0000313" key="7">
    <source>
        <dbReference type="Proteomes" id="UP000019151"/>
    </source>
</evidence>
<dbReference type="Gene3D" id="1.10.1740.10">
    <property type="match status" value="1"/>
</dbReference>
<dbReference type="KEGG" id="gba:J421_4954"/>
<dbReference type="AlphaFoldDB" id="W0RN78"/>
<accession>W0RN78</accession>
<dbReference type="PANTHER" id="PTHR43133:SF39">
    <property type="entry name" value="SIMILAR TO RNA POLYMERASE SIGMA-E FACTOR"/>
    <property type="match status" value="1"/>
</dbReference>
<dbReference type="InterPro" id="IPR053812">
    <property type="entry name" value="HTH_Sigma70_ECF-like"/>
</dbReference>
<dbReference type="GO" id="GO:0006352">
    <property type="term" value="P:DNA-templated transcription initiation"/>
    <property type="evidence" value="ECO:0007669"/>
    <property type="project" value="InterPro"/>
</dbReference>
<dbReference type="SUPFAM" id="SSF88659">
    <property type="entry name" value="Sigma3 and sigma4 domains of RNA polymerase sigma factors"/>
    <property type="match status" value="1"/>
</dbReference>
<dbReference type="InterPro" id="IPR014284">
    <property type="entry name" value="RNA_pol_sigma-70_dom"/>
</dbReference>
<geneLocation type="plasmid" evidence="6 7">
    <name>1</name>
</geneLocation>
<evidence type="ECO:0000256" key="1">
    <source>
        <dbReference type="ARBA" id="ARBA00010641"/>
    </source>
</evidence>
<dbReference type="InterPro" id="IPR011517">
    <property type="entry name" value="RNA_pol_sigma70_ECF-like"/>
</dbReference>
<dbReference type="EMBL" id="CP007129">
    <property type="protein sequence ID" value="AHG92489.1"/>
    <property type="molecule type" value="Genomic_DNA"/>
</dbReference>
<dbReference type="GO" id="GO:0016987">
    <property type="term" value="F:sigma factor activity"/>
    <property type="evidence" value="ECO:0007669"/>
    <property type="project" value="UniProtKB-KW"/>
</dbReference>
<dbReference type="Gene3D" id="1.10.10.10">
    <property type="entry name" value="Winged helix-like DNA-binding domain superfamily/Winged helix DNA-binding domain"/>
    <property type="match status" value="1"/>
</dbReference>
<dbReference type="Proteomes" id="UP000019151">
    <property type="component" value="Plasmid 1"/>
</dbReference>
<name>W0RN78_9BACT</name>
<dbReference type="OrthoDB" id="128473at2"/>
<evidence type="ECO:0000256" key="2">
    <source>
        <dbReference type="ARBA" id="ARBA00023015"/>
    </source>
</evidence>
<comment type="similarity">
    <text evidence="1">Belongs to the sigma-70 factor family. ECF subfamily.</text>
</comment>
<proteinExistence type="inferred from homology"/>
<evidence type="ECO:0000259" key="5">
    <source>
        <dbReference type="Pfam" id="PF07638"/>
    </source>
</evidence>
<dbReference type="InterPro" id="IPR013324">
    <property type="entry name" value="RNA_pol_sigma_r3/r4-like"/>
</dbReference>
<organism evidence="6 7">
    <name type="scientific">Gemmatirosa kalamazoonensis</name>
    <dbReference type="NCBI Taxonomy" id="861299"/>
    <lineage>
        <taxon>Bacteria</taxon>
        <taxon>Pseudomonadati</taxon>
        <taxon>Gemmatimonadota</taxon>
        <taxon>Gemmatimonadia</taxon>
        <taxon>Gemmatimonadales</taxon>
        <taxon>Gemmatimonadaceae</taxon>
        <taxon>Gemmatirosa</taxon>
    </lineage>
</organism>
<dbReference type="HOGENOM" id="CLU_102127_0_0_0"/>
<evidence type="ECO:0000313" key="6">
    <source>
        <dbReference type="EMBL" id="AHG92489.1"/>
    </source>
</evidence>
<dbReference type="NCBIfam" id="TIGR02999">
    <property type="entry name" value="Sig-70_X6"/>
    <property type="match status" value="1"/>
</dbReference>
<keyword evidence="7" id="KW-1185">Reference proteome</keyword>
<keyword evidence="3" id="KW-0731">Sigma factor</keyword>
<dbReference type="InterPro" id="IPR036388">
    <property type="entry name" value="WH-like_DNA-bd_sf"/>
</dbReference>
<dbReference type="InterPro" id="IPR013325">
    <property type="entry name" value="RNA_pol_sigma_r2"/>
</dbReference>